<feature type="transmembrane region" description="Helical" evidence="13">
    <location>
        <begin position="176"/>
        <end position="199"/>
    </location>
</feature>
<feature type="domain" description="Cation/H+ exchanger transmembrane" evidence="14">
    <location>
        <begin position="34"/>
        <end position="438"/>
    </location>
</feature>
<feature type="transmembrane region" description="Helical" evidence="13">
    <location>
        <begin position="348"/>
        <end position="368"/>
    </location>
</feature>
<evidence type="ECO:0000256" key="4">
    <source>
        <dbReference type="ARBA" id="ARBA00022692"/>
    </source>
</evidence>
<dbReference type="GO" id="GO:0051453">
    <property type="term" value="P:regulation of intracellular pH"/>
    <property type="evidence" value="ECO:0007669"/>
    <property type="project" value="TreeGrafter"/>
</dbReference>
<dbReference type="PANTHER" id="PTHR10110">
    <property type="entry name" value="SODIUM/HYDROGEN EXCHANGER"/>
    <property type="match status" value="1"/>
</dbReference>
<comment type="catalytic activity">
    <reaction evidence="11">
        <text>Na(+)(in) + H(+)(out) = Na(+)(out) + H(+)(in)</text>
        <dbReference type="Rhea" id="RHEA:29419"/>
        <dbReference type="ChEBI" id="CHEBI:15378"/>
        <dbReference type="ChEBI" id="CHEBI:29101"/>
    </reaction>
</comment>
<gene>
    <name evidence="15" type="ORF">Cgig2_008405</name>
</gene>
<dbReference type="OrthoDB" id="196264at2759"/>
<evidence type="ECO:0000313" key="15">
    <source>
        <dbReference type="EMBL" id="KAJ8442629.1"/>
    </source>
</evidence>
<dbReference type="InterPro" id="IPR004709">
    <property type="entry name" value="NaH_exchanger"/>
</dbReference>
<dbReference type="AlphaFoldDB" id="A0A9Q1KGV1"/>
<dbReference type="Proteomes" id="UP001153076">
    <property type="component" value="Unassembled WGS sequence"/>
</dbReference>
<dbReference type="GO" id="GO:0098719">
    <property type="term" value="P:sodium ion import across plasma membrane"/>
    <property type="evidence" value="ECO:0007669"/>
    <property type="project" value="TreeGrafter"/>
</dbReference>
<reference evidence="15" key="1">
    <citation type="submission" date="2022-04" db="EMBL/GenBank/DDBJ databases">
        <title>Carnegiea gigantea Genome sequencing and assembly v2.</title>
        <authorList>
            <person name="Copetti D."/>
            <person name="Sanderson M.J."/>
            <person name="Burquez A."/>
            <person name="Wojciechowski M.F."/>
        </authorList>
    </citation>
    <scope>NUCLEOTIDE SEQUENCE</scope>
    <source>
        <strain evidence="15">SGP5-SGP5p</strain>
        <tissue evidence="15">Aerial part</tissue>
    </source>
</reference>
<dbReference type="Gene3D" id="6.10.140.1330">
    <property type="match status" value="1"/>
</dbReference>
<keyword evidence="9 13" id="KW-0472">Membrane</keyword>
<evidence type="ECO:0000256" key="7">
    <source>
        <dbReference type="ARBA" id="ARBA00023053"/>
    </source>
</evidence>
<protein>
    <recommendedName>
        <fullName evidence="14">Cation/H+ exchanger transmembrane domain-containing protein</fullName>
    </recommendedName>
</protein>
<sequence length="593" mass="66033">MDPLPQLWSTTVNYLQTTSHHTPIVSMNLFGALLCACIVMGHLLEENRWINESITALILGLCTGVAILLITGGKSSRILVFSEDLFFIYLLPPIIFNAGFQVKKKQFFRNFMTIILFGAVGTLISFGIISIGAMHILDKLNIGSLGLADYFAIGAIFSATDSVCTLQVLNQEETPLLYSLVFGEGVVNDATSVVLFNAIQNFDLSHIHSSICWRFVGNFLYLFITSTVLGVMTGLLSAYIIKKLYFGRLVYLHSTDREVALMMLMAYFSYMLAELFDLSAILTVFFCGIVMSHYTWHNVTESSRVTTKHAFATLSFVAEIFIFLYVGMDALDIEKWRVVSGSPGTSLGVSSILLALILVGRAAFVFPLSLLSNLTKKSLNEKINLKQQVTIWWAGLMRGAVSMALAYNQFTRSGHTQLLGNAMMITSTITVVLFSTVVRHKELPRGFIVKRVHCVDLYRPHSDVVMGHSLAANLKLSNFQLVQVFGLMTKPLVRFLLPSPRHYNGEIDQSDPSSPKSLSVPLLSNGLDSEAAVSSYYLASPTSFRTFLVTPVHTVHHYWRKFDDTFMRPVFGGRGFMPFVPGSPTDESPYQWK</sequence>
<keyword evidence="10" id="KW-0739">Sodium transport</keyword>
<keyword evidence="7" id="KW-0915">Sodium</keyword>
<dbReference type="GO" id="GO:0005886">
    <property type="term" value="C:plasma membrane"/>
    <property type="evidence" value="ECO:0007669"/>
    <property type="project" value="TreeGrafter"/>
</dbReference>
<feature type="transmembrane region" description="Helical" evidence="13">
    <location>
        <begin position="219"/>
        <end position="241"/>
    </location>
</feature>
<evidence type="ECO:0000256" key="3">
    <source>
        <dbReference type="ARBA" id="ARBA00022538"/>
    </source>
</evidence>
<feature type="transmembrane region" description="Helical" evidence="13">
    <location>
        <begin position="310"/>
        <end position="328"/>
    </location>
</feature>
<keyword evidence="3" id="KW-0633">Potassium transport</keyword>
<accession>A0A9Q1KGV1</accession>
<keyword evidence="16" id="KW-1185">Reference proteome</keyword>
<evidence type="ECO:0000256" key="5">
    <source>
        <dbReference type="ARBA" id="ARBA00022958"/>
    </source>
</evidence>
<evidence type="ECO:0000259" key="14">
    <source>
        <dbReference type="Pfam" id="PF00999"/>
    </source>
</evidence>
<proteinExistence type="predicted"/>
<dbReference type="GO" id="GO:0015386">
    <property type="term" value="F:potassium:proton antiporter activity"/>
    <property type="evidence" value="ECO:0007669"/>
    <property type="project" value="TreeGrafter"/>
</dbReference>
<evidence type="ECO:0000256" key="11">
    <source>
        <dbReference type="ARBA" id="ARBA00047524"/>
    </source>
</evidence>
<dbReference type="Pfam" id="PF00999">
    <property type="entry name" value="Na_H_Exchanger"/>
    <property type="match status" value="1"/>
</dbReference>
<feature type="transmembrane region" description="Helical" evidence="13">
    <location>
        <begin position="261"/>
        <end position="289"/>
    </location>
</feature>
<evidence type="ECO:0000256" key="12">
    <source>
        <dbReference type="ARBA" id="ARBA00047912"/>
    </source>
</evidence>
<organism evidence="15 16">
    <name type="scientific">Carnegiea gigantea</name>
    <dbReference type="NCBI Taxonomy" id="171969"/>
    <lineage>
        <taxon>Eukaryota</taxon>
        <taxon>Viridiplantae</taxon>
        <taxon>Streptophyta</taxon>
        <taxon>Embryophyta</taxon>
        <taxon>Tracheophyta</taxon>
        <taxon>Spermatophyta</taxon>
        <taxon>Magnoliopsida</taxon>
        <taxon>eudicotyledons</taxon>
        <taxon>Gunneridae</taxon>
        <taxon>Pentapetalae</taxon>
        <taxon>Caryophyllales</taxon>
        <taxon>Cactineae</taxon>
        <taxon>Cactaceae</taxon>
        <taxon>Cactoideae</taxon>
        <taxon>Echinocereeae</taxon>
        <taxon>Carnegiea</taxon>
    </lineage>
</organism>
<feature type="transmembrane region" description="Helical" evidence="13">
    <location>
        <begin position="56"/>
        <end position="73"/>
    </location>
</feature>
<comment type="subcellular location">
    <subcellularLocation>
        <location evidence="1">Membrane</location>
        <topology evidence="1">Multi-pass membrane protein</topology>
    </subcellularLocation>
</comment>
<dbReference type="EMBL" id="JAKOGI010000138">
    <property type="protein sequence ID" value="KAJ8442629.1"/>
    <property type="molecule type" value="Genomic_DNA"/>
</dbReference>
<keyword evidence="4 13" id="KW-0812">Transmembrane</keyword>
<keyword evidence="5" id="KW-0630">Potassium</keyword>
<feature type="transmembrane region" description="Helical" evidence="13">
    <location>
        <begin position="389"/>
        <end position="407"/>
    </location>
</feature>
<dbReference type="GO" id="GO:0015385">
    <property type="term" value="F:sodium:proton antiporter activity"/>
    <property type="evidence" value="ECO:0007669"/>
    <property type="project" value="InterPro"/>
</dbReference>
<evidence type="ECO:0000256" key="9">
    <source>
        <dbReference type="ARBA" id="ARBA00023136"/>
    </source>
</evidence>
<dbReference type="InterPro" id="IPR018422">
    <property type="entry name" value="Cation/H_exchanger_CPA1"/>
</dbReference>
<feature type="transmembrane region" description="Helical" evidence="13">
    <location>
        <begin position="114"/>
        <end position="137"/>
    </location>
</feature>
<comment type="catalytic activity">
    <reaction evidence="12">
        <text>K(+)(in) + H(+)(out) = K(+)(out) + H(+)(in)</text>
        <dbReference type="Rhea" id="RHEA:29467"/>
        <dbReference type="ChEBI" id="CHEBI:15378"/>
        <dbReference type="ChEBI" id="CHEBI:29103"/>
    </reaction>
</comment>
<dbReference type="InterPro" id="IPR006153">
    <property type="entry name" value="Cation/H_exchanger_TM"/>
</dbReference>
<feature type="transmembrane region" description="Helical" evidence="13">
    <location>
        <begin position="24"/>
        <end position="44"/>
    </location>
</feature>
<keyword evidence="2" id="KW-0813">Transport</keyword>
<evidence type="ECO:0000256" key="13">
    <source>
        <dbReference type="SAM" id="Phobius"/>
    </source>
</evidence>
<feature type="transmembrane region" description="Helical" evidence="13">
    <location>
        <begin position="85"/>
        <end position="102"/>
    </location>
</feature>
<feature type="transmembrane region" description="Helical" evidence="13">
    <location>
        <begin position="419"/>
        <end position="438"/>
    </location>
</feature>
<evidence type="ECO:0000256" key="10">
    <source>
        <dbReference type="ARBA" id="ARBA00023201"/>
    </source>
</evidence>
<evidence type="ECO:0000256" key="6">
    <source>
        <dbReference type="ARBA" id="ARBA00022989"/>
    </source>
</evidence>
<keyword evidence="8" id="KW-0406">Ion transport</keyword>
<keyword evidence="6 13" id="KW-1133">Transmembrane helix</keyword>
<comment type="caution">
    <text evidence="15">The sequence shown here is derived from an EMBL/GenBank/DDBJ whole genome shotgun (WGS) entry which is preliminary data.</text>
</comment>
<dbReference type="PRINTS" id="PR01084">
    <property type="entry name" value="NAHEXCHNGR"/>
</dbReference>
<dbReference type="PANTHER" id="PTHR10110:SF159">
    <property type="entry name" value="SODIUM_HYDROGEN EXCHANGER 3"/>
    <property type="match status" value="1"/>
</dbReference>
<evidence type="ECO:0000256" key="2">
    <source>
        <dbReference type="ARBA" id="ARBA00022448"/>
    </source>
</evidence>
<evidence type="ECO:0000313" key="16">
    <source>
        <dbReference type="Proteomes" id="UP001153076"/>
    </source>
</evidence>
<evidence type="ECO:0000256" key="8">
    <source>
        <dbReference type="ARBA" id="ARBA00023065"/>
    </source>
</evidence>
<name>A0A9Q1KGV1_9CARY</name>
<evidence type="ECO:0000256" key="1">
    <source>
        <dbReference type="ARBA" id="ARBA00004141"/>
    </source>
</evidence>